<dbReference type="EMBL" id="CP051206">
    <property type="protein sequence ID" value="QJB46518.1"/>
    <property type="molecule type" value="Genomic_DNA"/>
</dbReference>
<evidence type="ECO:0000256" key="3">
    <source>
        <dbReference type="PROSITE-ProRule" id="PRU00221"/>
    </source>
</evidence>
<organism evidence="4 5">
    <name type="scientific">Dolichospermum flos-aquae CCAP 1403/13F</name>
    <dbReference type="NCBI Taxonomy" id="315271"/>
    <lineage>
        <taxon>Bacteria</taxon>
        <taxon>Bacillati</taxon>
        <taxon>Cyanobacteriota</taxon>
        <taxon>Cyanophyceae</taxon>
        <taxon>Nostocales</taxon>
        <taxon>Aphanizomenonaceae</taxon>
        <taxon>Dolichospermum</taxon>
    </lineage>
</organism>
<reference evidence="4 5" key="2">
    <citation type="submission" date="2020-04" db="EMBL/GenBank/DDBJ databases">
        <authorList>
            <person name="Fomenkov A."/>
            <person name="Anton B.P."/>
            <person name="Roberts R.J."/>
        </authorList>
    </citation>
    <scope>NUCLEOTIDE SEQUENCE [LARGE SCALE GENOMIC DNA]</scope>
    <source>
        <strain evidence="4 5">CCAP 1403/13f</strain>
    </source>
</reference>
<dbReference type="InterPro" id="IPR015943">
    <property type="entry name" value="WD40/YVTN_repeat-like_dom_sf"/>
</dbReference>
<dbReference type="SMART" id="SM00320">
    <property type="entry name" value="WD40"/>
    <property type="match status" value="5"/>
</dbReference>
<keyword evidence="2" id="KW-0677">Repeat</keyword>
<dbReference type="SUPFAM" id="SSF50978">
    <property type="entry name" value="WD40 repeat-like"/>
    <property type="match status" value="1"/>
</dbReference>
<feature type="repeat" description="WD" evidence="3">
    <location>
        <begin position="453"/>
        <end position="478"/>
    </location>
</feature>
<evidence type="ECO:0000256" key="1">
    <source>
        <dbReference type="ARBA" id="ARBA00022574"/>
    </source>
</evidence>
<dbReference type="InterPro" id="IPR036322">
    <property type="entry name" value="WD40_repeat_dom_sf"/>
</dbReference>
<proteinExistence type="predicted"/>
<dbReference type="InterPro" id="IPR001680">
    <property type="entry name" value="WD40_rpt"/>
</dbReference>
<dbReference type="PROSITE" id="PS50294">
    <property type="entry name" value="WD_REPEATS_REGION"/>
    <property type="match status" value="1"/>
</dbReference>
<reference evidence="4 5" key="1">
    <citation type="submission" date="2020-04" db="EMBL/GenBank/DDBJ databases">
        <title>Genome-Wide Identification of 5-Methylcytosine Sites in Bacterial Genomes By High-Throughput Sequencing of MspJI Restriction Fragments.</title>
        <authorList>
            <person name="Wu V."/>
        </authorList>
    </citation>
    <scope>NUCLEOTIDE SEQUENCE [LARGE SCALE GENOMIC DNA]</scope>
    <source>
        <strain evidence="4 5">CCAP 1403/13f</strain>
    </source>
</reference>
<sequence length="524" mass="59437">MEKIEGWVFLISRSKNLGFRTIVAPDFMCDARVSSFIESVAGGNVTEAKKAICRQIHNSPVGDLTLVFRVIETTYKDMGIPGDGIIKDSFGREIPFIEGVVFRNKLTKIKVDEDIFAKIHNDIKHPYQAFWQWSSPKATIPSKLQNFETSSEYFELIIQEPYTNSPKIEDSSQKKWDLLHKIKLDHEICDFDISTQGTFLAVRFDDTWQTLARVPFDATNGEDIKYDDQNKLEKKHQIFPSKLINNIPFVGEQILELVQRAEPGIYHQSPTSINQNDYIATGIVNGDINYIKIYDHNCKEKYSILIQGGNNTRITSLSFINKDLIICGCKDGTIQLFNWKTQKNIDNQQHGIGKQITSITISSDNKTLASSDSGGNICFWEIVDLTICEKHEIMNAHKIHNGMKINSLAFNPDGKILASVGEDNYQIKLWNLLGEEVGILEEENSSDLGHDIINTITFSSNGKLLASGDNKGYIKIWDFINKKLLPFDEIKQHDSAVTSLTFIPNTQILISGSKDKTIKFWQQR</sequence>
<gene>
    <name evidence="4" type="ORF">HGD76_22365</name>
</gene>
<evidence type="ECO:0000313" key="4">
    <source>
        <dbReference type="EMBL" id="QJB46518.1"/>
    </source>
</evidence>
<evidence type="ECO:0000256" key="2">
    <source>
        <dbReference type="ARBA" id="ARBA00022737"/>
    </source>
</evidence>
<feature type="repeat" description="WD" evidence="3">
    <location>
        <begin position="490"/>
        <end position="524"/>
    </location>
</feature>
<dbReference type="Pfam" id="PF00400">
    <property type="entry name" value="WD40"/>
    <property type="match status" value="4"/>
</dbReference>
<protein>
    <submittedName>
        <fullName evidence="4">Uncharacterized protein</fullName>
    </submittedName>
</protein>
<dbReference type="PANTHER" id="PTHR19848:SF8">
    <property type="entry name" value="F-BOX AND WD REPEAT DOMAIN CONTAINING 7"/>
    <property type="match status" value="1"/>
</dbReference>
<dbReference type="AlphaFoldDB" id="A0A6H2C5T1"/>
<dbReference type="Gene3D" id="2.130.10.10">
    <property type="entry name" value="YVTN repeat-like/Quinoprotein amine dehydrogenase"/>
    <property type="match status" value="2"/>
</dbReference>
<name>A0A6H2C5T1_DOLFA</name>
<accession>A0A6H2C5T1</accession>
<evidence type="ECO:0000313" key="5">
    <source>
        <dbReference type="Proteomes" id="UP000502433"/>
    </source>
</evidence>
<dbReference type="Proteomes" id="UP000502433">
    <property type="component" value="Chromosome"/>
</dbReference>
<keyword evidence="1 3" id="KW-0853">WD repeat</keyword>
<dbReference type="PROSITE" id="PS50082">
    <property type="entry name" value="WD_REPEATS_2"/>
    <property type="match status" value="2"/>
</dbReference>
<dbReference type="PANTHER" id="PTHR19848">
    <property type="entry name" value="WD40 REPEAT PROTEIN"/>
    <property type="match status" value="1"/>
</dbReference>
<dbReference type="KEGG" id="dfs:HGD76_22365"/>